<evidence type="ECO:0000256" key="1">
    <source>
        <dbReference type="ARBA" id="ARBA00004141"/>
    </source>
</evidence>
<dbReference type="InterPro" id="IPR000537">
    <property type="entry name" value="UbiA_prenyltransferase"/>
</dbReference>
<organism evidence="7 8">
    <name type="scientific">Aquimarina atlantica</name>
    <dbReference type="NCBI Taxonomy" id="1317122"/>
    <lineage>
        <taxon>Bacteria</taxon>
        <taxon>Pseudomonadati</taxon>
        <taxon>Bacteroidota</taxon>
        <taxon>Flavobacteriia</taxon>
        <taxon>Flavobacteriales</taxon>
        <taxon>Flavobacteriaceae</taxon>
        <taxon>Aquimarina</taxon>
    </lineage>
</organism>
<dbReference type="PANTHER" id="PTHR42723:SF1">
    <property type="entry name" value="CHLOROPHYLL SYNTHASE, CHLOROPLASTIC"/>
    <property type="match status" value="1"/>
</dbReference>
<dbReference type="CDD" id="cd13961">
    <property type="entry name" value="PT_UbiA_DGGGPS"/>
    <property type="match status" value="1"/>
</dbReference>
<keyword evidence="8" id="KW-1185">Reference proteome</keyword>
<dbReference type="InterPro" id="IPR050475">
    <property type="entry name" value="Prenyltransferase_related"/>
</dbReference>
<sequence length="302" mass="35133">MLTRKNKLIFLKLLSLFSVVRGYNILIIVFAQYLTSIFILAPQIRLRNVLLDPNLFVIVLASSGVIAAGYIINNFYDKEKDLINRPQKTMLDRLVSQRTKLTGYFVLNFLSVVCASYVSFRAVVFFSLYIFGIWFYSHKLKKFPIVGNIVASLLAITPFFAVFIYYKNFDEVIFVHATFLFLMLIMREMIKDLGNLRGDLAQNYKTIPIVYGELVSKRIVSILILASCVPIYLLLTRYEIGFMYLYFYACIILLFAFLFGLWRSKGRTHYVWLHNILKLIIVAGTFSIILIDVHMILDRILW</sequence>
<keyword evidence="2" id="KW-1003">Cell membrane</keyword>
<feature type="transmembrane region" description="Helical" evidence="6">
    <location>
        <begin position="104"/>
        <end position="131"/>
    </location>
</feature>
<accession>A0A023BNM4</accession>
<keyword evidence="3 6" id="KW-0812">Transmembrane</keyword>
<evidence type="ECO:0000313" key="8">
    <source>
        <dbReference type="Proteomes" id="UP000023541"/>
    </source>
</evidence>
<dbReference type="AlphaFoldDB" id="A0A023BNM4"/>
<feature type="transmembrane region" description="Helical" evidence="6">
    <location>
        <begin position="172"/>
        <end position="190"/>
    </location>
</feature>
<feature type="transmembrane region" description="Helical" evidence="6">
    <location>
        <begin position="276"/>
        <end position="297"/>
    </location>
</feature>
<dbReference type="OrthoDB" id="1142538at2"/>
<keyword evidence="4 6" id="KW-1133">Transmembrane helix</keyword>
<evidence type="ECO:0000256" key="3">
    <source>
        <dbReference type="ARBA" id="ARBA00022692"/>
    </source>
</evidence>
<dbReference type="Pfam" id="PF01040">
    <property type="entry name" value="UbiA"/>
    <property type="match status" value="1"/>
</dbReference>
<feature type="transmembrane region" description="Helical" evidence="6">
    <location>
        <begin position="20"/>
        <end position="41"/>
    </location>
</feature>
<dbReference type="PANTHER" id="PTHR42723">
    <property type="entry name" value="CHLOROPHYLL SYNTHASE"/>
    <property type="match status" value="1"/>
</dbReference>
<dbReference type="RefSeq" id="WP_034247042.1">
    <property type="nucleotide sequence ID" value="NZ_AQRA01000013.1"/>
</dbReference>
<evidence type="ECO:0000256" key="2">
    <source>
        <dbReference type="ARBA" id="ARBA00022475"/>
    </source>
</evidence>
<comment type="subcellular location">
    <subcellularLocation>
        <location evidence="1">Membrane</location>
        <topology evidence="1">Multi-pass membrane protein</topology>
    </subcellularLocation>
</comment>
<dbReference type="eggNOG" id="COG0382">
    <property type="taxonomic scope" value="Bacteria"/>
</dbReference>
<evidence type="ECO:0000256" key="6">
    <source>
        <dbReference type="SAM" id="Phobius"/>
    </source>
</evidence>
<evidence type="ECO:0000313" key="7">
    <source>
        <dbReference type="EMBL" id="EZH71657.1"/>
    </source>
</evidence>
<comment type="caution">
    <text evidence="7">The sequence shown here is derived from an EMBL/GenBank/DDBJ whole genome shotgun (WGS) entry which is preliminary data.</text>
</comment>
<keyword evidence="7" id="KW-0830">Ubiquinone</keyword>
<dbReference type="EMBL" id="AQRA01000013">
    <property type="protein sequence ID" value="EZH71657.1"/>
    <property type="molecule type" value="Genomic_DNA"/>
</dbReference>
<dbReference type="Gene3D" id="1.10.357.140">
    <property type="entry name" value="UbiA prenyltransferase"/>
    <property type="match status" value="1"/>
</dbReference>
<dbReference type="GO" id="GO:0016020">
    <property type="term" value="C:membrane"/>
    <property type="evidence" value="ECO:0007669"/>
    <property type="project" value="UniProtKB-SubCell"/>
</dbReference>
<dbReference type="InterPro" id="IPR044878">
    <property type="entry name" value="UbiA_sf"/>
</dbReference>
<dbReference type="GO" id="GO:0016765">
    <property type="term" value="F:transferase activity, transferring alkyl or aryl (other than methyl) groups"/>
    <property type="evidence" value="ECO:0007669"/>
    <property type="project" value="InterPro"/>
</dbReference>
<name>A0A023BNM4_9FLAO</name>
<proteinExistence type="predicted"/>
<dbReference type="Proteomes" id="UP000023541">
    <property type="component" value="Unassembled WGS sequence"/>
</dbReference>
<evidence type="ECO:0000256" key="4">
    <source>
        <dbReference type="ARBA" id="ARBA00022989"/>
    </source>
</evidence>
<feature type="transmembrane region" description="Helical" evidence="6">
    <location>
        <begin position="53"/>
        <end position="72"/>
    </location>
</feature>
<dbReference type="STRING" id="1317122.ATO12_06770"/>
<protein>
    <submittedName>
        <fullName evidence="7">Ubiquinone biosynthesis protein UbiA</fullName>
    </submittedName>
</protein>
<reference evidence="7 8" key="1">
    <citation type="submission" date="2014-04" db="EMBL/GenBank/DDBJ databases">
        <title>Aquimarina sp. 22II-S11-z7 Genome Sequencing.</title>
        <authorList>
            <person name="Lai Q."/>
        </authorList>
    </citation>
    <scope>NUCLEOTIDE SEQUENCE [LARGE SCALE GENOMIC DNA]</scope>
    <source>
        <strain evidence="7 8">22II-S11-z7</strain>
    </source>
</reference>
<feature type="transmembrane region" description="Helical" evidence="6">
    <location>
        <begin position="143"/>
        <end position="166"/>
    </location>
</feature>
<gene>
    <name evidence="7" type="ORF">ATO12_06770</name>
</gene>
<keyword evidence="5 6" id="KW-0472">Membrane</keyword>
<feature type="transmembrane region" description="Helical" evidence="6">
    <location>
        <begin position="244"/>
        <end position="264"/>
    </location>
</feature>
<evidence type="ECO:0000256" key="5">
    <source>
        <dbReference type="ARBA" id="ARBA00023136"/>
    </source>
</evidence>